<dbReference type="InterPro" id="IPR032330">
    <property type="entry name" value="EF-G-binding_C"/>
</dbReference>
<evidence type="ECO:0000313" key="3">
    <source>
        <dbReference type="EMBL" id="GAE29703.1"/>
    </source>
</evidence>
<dbReference type="Gene3D" id="1.20.1280.250">
    <property type="match status" value="1"/>
</dbReference>
<comment type="caution">
    <text evidence="3">The sequence shown here is derived from an EMBL/GenBank/DDBJ whole genome shotgun (WGS) entry which is preliminary data.</text>
</comment>
<dbReference type="InterPro" id="IPR010841">
    <property type="entry name" value="EF-G-binding_N"/>
</dbReference>
<feature type="domain" description="Elongation factor G-binding protein N-terminal" evidence="1">
    <location>
        <begin position="11"/>
        <end position="93"/>
    </location>
</feature>
<dbReference type="OrthoDB" id="1891078at2"/>
<reference evidence="3" key="1">
    <citation type="journal article" date="2014" name="Genome Announc.">
        <title>Draft Genome Sequences of Three Alkaliphilic Bacillus Strains, Bacillus wakoensis JCM 9140T, Bacillus akibai JCM 9157T, and Bacillus hemicellulosilyticus JCM 9152T.</title>
        <authorList>
            <person name="Yuki M."/>
            <person name="Oshima K."/>
            <person name="Suda W."/>
            <person name="Oshida Y."/>
            <person name="Kitamura K."/>
            <person name="Iida T."/>
            <person name="Hattori M."/>
            <person name="Ohkuma M."/>
        </authorList>
    </citation>
    <scope>NUCLEOTIDE SEQUENCE [LARGE SCALE GENOMIC DNA]</scope>
    <source>
        <strain evidence="3">JCM 9152</strain>
    </source>
</reference>
<gene>
    <name evidence="3" type="ORF">JCM9152_1078</name>
</gene>
<proteinExistence type="predicted"/>
<protein>
    <submittedName>
        <fullName evidence="3">Fibronectin-binding protein</fullName>
    </submittedName>
</protein>
<dbReference type="RefSeq" id="WP_035341591.1">
    <property type="nucleotide sequence ID" value="NZ_BAUU01000006.1"/>
</dbReference>
<keyword evidence="4" id="KW-1185">Reference proteome</keyword>
<feature type="domain" description="Elongation factor G-binding protein C-terminal treble-clef zinc-finger" evidence="2">
    <location>
        <begin position="107"/>
        <end position="207"/>
    </location>
</feature>
<accession>W4QDD8</accession>
<sequence length="217" mass="25215">MINSVEENVPFLKNDQYNYIKFQLKNLVYAYSITKDKEVLNALKYSTRDKVFSQISNMNEEQKAVLNKMMHIEEDKQVERFLLELKNDVVPFKAINEKTITKLFPKVKKLKMPSLKEIDFRNLSYLGWYDIRSERKFLIIDNDGTLIGIQGSFKKSAKGICALCHGNEDVGLFMAKVKSGKETYTNRGNYICADSFKCNENLTTLDQLNHFVKILNK</sequence>
<evidence type="ECO:0000259" key="1">
    <source>
        <dbReference type="Pfam" id="PF07299"/>
    </source>
</evidence>
<dbReference type="Pfam" id="PF16571">
    <property type="entry name" value="FBP_C"/>
    <property type="match status" value="1"/>
</dbReference>
<dbReference type="CDD" id="cd16342">
    <property type="entry name" value="FusC_FusB"/>
    <property type="match status" value="1"/>
</dbReference>
<dbReference type="AlphaFoldDB" id="W4QDD8"/>
<dbReference type="InterPro" id="IPR038344">
    <property type="entry name" value="EF-G_N_sf"/>
</dbReference>
<dbReference type="Proteomes" id="UP000018895">
    <property type="component" value="Unassembled WGS sequence"/>
</dbReference>
<dbReference type="Pfam" id="PF07299">
    <property type="entry name" value="EF-G-binding_N"/>
    <property type="match status" value="1"/>
</dbReference>
<name>W4QDD8_9BACI</name>
<organism evidence="3 4">
    <name type="scientific">Halalkalibacter hemicellulosilyticusJCM 9152</name>
    <dbReference type="NCBI Taxonomy" id="1236971"/>
    <lineage>
        <taxon>Bacteria</taxon>
        <taxon>Bacillati</taxon>
        <taxon>Bacillota</taxon>
        <taxon>Bacilli</taxon>
        <taxon>Bacillales</taxon>
        <taxon>Bacillaceae</taxon>
        <taxon>Halalkalibacter</taxon>
    </lineage>
</organism>
<dbReference type="STRING" id="1236971.JCM9152_1078"/>
<evidence type="ECO:0000259" key="2">
    <source>
        <dbReference type="Pfam" id="PF16571"/>
    </source>
</evidence>
<dbReference type="EMBL" id="BAUU01000006">
    <property type="protein sequence ID" value="GAE29703.1"/>
    <property type="molecule type" value="Genomic_DNA"/>
</dbReference>
<evidence type="ECO:0000313" key="4">
    <source>
        <dbReference type="Proteomes" id="UP000018895"/>
    </source>
</evidence>